<reference evidence="1" key="1">
    <citation type="journal article" date="2012" name="Nature">
        <title>The oyster genome reveals stress adaptation and complexity of shell formation.</title>
        <authorList>
            <person name="Zhang G."/>
            <person name="Fang X."/>
            <person name="Guo X."/>
            <person name="Li L."/>
            <person name="Luo R."/>
            <person name="Xu F."/>
            <person name="Yang P."/>
            <person name="Zhang L."/>
            <person name="Wang X."/>
            <person name="Qi H."/>
            <person name="Xiong Z."/>
            <person name="Que H."/>
            <person name="Xie Y."/>
            <person name="Holland P.W."/>
            <person name="Paps J."/>
            <person name="Zhu Y."/>
            <person name="Wu F."/>
            <person name="Chen Y."/>
            <person name="Wang J."/>
            <person name="Peng C."/>
            <person name="Meng J."/>
            <person name="Yang L."/>
            <person name="Liu J."/>
            <person name="Wen B."/>
            <person name="Zhang N."/>
            <person name="Huang Z."/>
            <person name="Zhu Q."/>
            <person name="Feng Y."/>
            <person name="Mount A."/>
            <person name="Hedgecock D."/>
            <person name="Xu Z."/>
            <person name="Liu Y."/>
            <person name="Domazet-Loso T."/>
            <person name="Du Y."/>
            <person name="Sun X."/>
            <person name="Zhang S."/>
            <person name="Liu B."/>
            <person name="Cheng P."/>
            <person name="Jiang X."/>
            <person name="Li J."/>
            <person name="Fan D."/>
            <person name="Wang W."/>
            <person name="Fu W."/>
            <person name="Wang T."/>
            <person name="Wang B."/>
            <person name="Zhang J."/>
            <person name="Peng Z."/>
            <person name="Li Y."/>
            <person name="Li N."/>
            <person name="Wang J."/>
            <person name="Chen M."/>
            <person name="He Y."/>
            <person name="Tan F."/>
            <person name="Song X."/>
            <person name="Zheng Q."/>
            <person name="Huang R."/>
            <person name="Yang H."/>
            <person name="Du X."/>
            <person name="Chen L."/>
            <person name="Yang M."/>
            <person name="Gaffney P.M."/>
            <person name="Wang S."/>
            <person name="Luo L."/>
            <person name="She Z."/>
            <person name="Ming Y."/>
            <person name="Huang W."/>
            <person name="Zhang S."/>
            <person name="Huang B."/>
            <person name="Zhang Y."/>
            <person name="Qu T."/>
            <person name="Ni P."/>
            <person name="Miao G."/>
            <person name="Wang J."/>
            <person name="Wang Q."/>
            <person name="Steinberg C.E."/>
            <person name="Wang H."/>
            <person name="Li N."/>
            <person name="Qian L."/>
            <person name="Zhang G."/>
            <person name="Li Y."/>
            <person name="Yang H."/>
            <person name="Liu X."/>
            <person name="Wang J."/>
            <person name="Yin Y."/>
            <person name="Wang J."/>
        </authorList>
    </citation>
    <scope>NUCLEOTIDE SEQUENCE [LARGE SCALE GENOMIC DNA]</scope>
    <source>
        <strain evidence="1">05x7-T-G4-1.051#20</strain>
    </source>
</reference>
<dbReference type="AlphaFoldDB" id="K1Q1B0"/>
<proteinExistence type="predicted"/>
<dbReference type="InParanoid" id="K1Q1B0"/>
<accession>K1Q1B0</accession>
<sequence length="104" mass="11766">MADNETGSSSGAGSGLVDKMTVIAETVQELQKGQQSLQSMVESKFDKLKNEFLANIDNKFKAMRSDIDLKLGMYMRKKKILSQNLKSLFLDAWNVWKTKRGFNI</sequence>
<organism evidence="1">
    <name type="scientific">Magallana gigas</name>
    <name type="common">Pacific oyster</name>
    <name type="synonym">Crassostrea gigas</name>
    <dbReference type="NCBI Taxonomy" id="29159"/>
    <lineage>
        <taxon>Eukaryota</taxon>
        <taxon>Metazoa</taxon>
        <taxon>Spiralia</taxon>
        <taxon>Lophotrochozoa</taxon>
        <taxon>Mollusca</taxon>
        <taxon>Bivalvia</taxon>
        <taxon>Autobranchia</taxon>
        <taxon>Pteriomorphia</taxon>
        <taxon>Ostreida</taxon>
        <taxon>Ostreoidea</taxon>
        <taxon>Ostreidae</taxon>
        <taxon>Magallana</taxon>
    </lineage>
</organism>
<dbReference type="EMBL" id="JH818923">
    <property type="protein sequence ID" value="EKC27713.1"/>
    <property type="molecule type" value="Genomic_DNA"/>
</dbReference>
<protein>
    <submittedName>
        <fullName evidence="1">Uncharacterized protein</fullName>
    </submittedName>
</protein>
<evidence type="ECO:0000313" key="1">
    <source>
        <dbReference type="EMBL" id="EKC27713.1"/>
    </source>
</evidence>
<gene>
    <name evidence="1" type="ORF">CGI_10001624</name>
</gene>
<name>K1Q1B0_MAGGI</name>
<dbReference type="HOGENOM" id="CLU_2252604_0_0_1"/>